<keyword evidence="2" id="KW-1185">Reference proteome</keyword>
<dbReference type="EMBL" id="CM055736">
    <property type="protein sequence ID" value="KAJ8007371.1"/>
    <property type="molecule type" value="Genomic_DNA"/>
</dbReference>
<protein>
    <submittedName>
        <fullName evidence="1">Uncharacterized protein</fullName>
    </submittedName>
</protein>
<name>A0ACC2GV73_DALPE</name>
<dbReference type="Proteomes" id="UP001157502">
    <property type="component" value="Chromosome 9"/>
</dbReference>
<gene>
    <name evidence="1" type="ORF">DPEC_G00116820</name>
</gene>
<comment type="caution">
    <text evidence="1">The sequence shown here is derived from an EMBL/GenBank/DDBJ whole genome shotgun (WGS) entry which is preliminary data.</text>
</comment>
<proteinExistence type="predicted"/>
<sequence length="71" mass="7788">MEPAGGHEHTGALIRLFPGASPQARQAETGVEIRPHHSSLCRTLRTRVDACDGSPQGLFQMPPYCLRRALH</sequence>
<reference evidence="1" key="1">
    <citation type="submission" date="2021-05" db="EMBL/GenBank/DDBJ databases">
        <authorList>
            <person name="Pan Q."/>
            <person name="Jouanno E."/>
            <person name="Zahm M."/>
            <person name="Klopp C."/>
            <person name="Cabau C."/>
            <person name="Louis A."/>
            <person name="Berthelot C."/>
            <person name="Parey E."/>
            <person name="Roest Crollius H."/>
            <person name="Montfort J."/>
            <person name="Robinson-Rechavi M."/>
            <person name="Bouchez O."/>
            <person name="Lampietro C."/>
            <person name="Lopez Roques C."/>
            <person name="Donnadieu C."/>
            <person name="Postlethwait J."/>
            <person name="Bobe J."/>
            <person name="Dillon D."/>
            <person name="Chandos A."/>
            <person name="von Hippel F."/>
            <person name="Guiguen Y."/>
        </authorList>
    </citation>
    <scope>NUCLEOTIDE SEQUENCE</scope>
    <source>
        <strain evidence="1">YG-Jan2019</strain>
    </source>
</reference>
<organism evidence="1 2">
    <name type="scientific">Dallia pectoralis</name>
    <name type="common">Alaska blackfish</name>
    <dbReference type="NCBI Taxonomy" id="75939"/>
    <lineage>
        <taxon>Eukaryota</taxon>
        <taxon>Metazoa</taxon>
        <taxon>Chordata</taxon>
        <taxon>Craniata</taxon>
        <taxon>Vertebrata</taxon>
        <taxon>Euteleostomi</taxon>
        <taxon>Actinopterygii</taxon>
        <taxon>Neopterygii</taxon>
        <taxon>Teleostei</taxon>
        <taxon>Protacanthopterygii</taxon>
        <taxon>Esociformes</taxon>
        <taxon>Umbridae</taxon>
        <taxon>Dallia</taxon>
    </lineage>
</organism>
<accession>A0ACC2GV73</accession>
<evidence type="ECO:0000313" key="2">
    <source>
        <dbReference type="Proteomes" id="UP001157502"/>
    </source>
</evidence>
<evidence type="ECO:0000313" key="1">
    <source>
        <dbReference type="EMBL" id="KAJ8007371.1"/>
    </source>
</evidence>